<dbReference type="SUPFAM" id="SSF101690">
    <property type="entry name" value="PAZ domain"/>
    <property type="match status" value="1"/>
</dbReference>
<feature type="compositionally biased region" description="Basic and acidic residues" evidence="1">
    <location>
        <begin position="94"/>
        <end position="105"/>
    </location>
</feature>
<organism evidence="3 4">
    <name type="scientific">Clonostachys byssicola</name>
    <dbReference type="NCBI Taxonomy" id="160290"/>
    <lineage>
        <taxon>Eukaryota</taxon>
        <taxon>Fungi</taxon>
        <taxon>Dikarya</taxon>
        <taxon>Ascomycota</taxon>
        <taxon>Pezizomycotina</taxon>
        <taxon>Sordariomycetes</taxon>
        <taxon>Hypocreomycetidae</taxon>
        <taxon>Hypocreales</taxon>
        <taxon>Bionectriaceae</taxon>
        <taxon>Clonostachys</taxon>
    </lineage>
</organism>
<dbReference type="OrthoDB" id="10252740at2759"/>
<dbReference type="InterPro" id="IPR003100">
    <property type="entry name" value="PAZ_dom"/>
</dbReference>
<dbReference type="PROSITE" id="PS50822">
    <property type="entry name" value="PIWI"/>
    <property type="match status" value="1"/>
</dbReference>
<protein>
    <recommendedName>
        <fullName evidence="2">Piwi domain-containing protein</fullName>
    </recommendedName>
</protein>
<dbReference type="InterPro" id="IPR003165">
    <property type="entry name" value="Piwi"/>
</dbReference>
<name>A0A9N9UPT6_9HYPO</name>
<proteinExistence type="predicted"/>
<evidence type="ECO:0000313" key="4">
    <source>
        <dbReference type="Proteomes" id="UP000754883"/>
    </source>
</evidence>
<dbReference type="CDD" id="cd02846">
    <property type="entry name" value="PAZ_argonaute_like"/>
    <property type="match status" value="1"/>
</dbReference>
<dbReference type="Pfam" id="PF08699">
    <property type="entry name" value="ArgoL1"/>
    <property type="match status" value="1"/>
</dbReference>
<dbReference type="Gene3D" id="3.30.420.10">
    <property type="entry name" value="Ribonuclease H-like superfamily/Ribonuclease H"/>
    <property type="match status" value="1"/>
</dbReference>
<accession>A0A9N9UPT6</accession>
<gene>
    <name evidence="3" type="ORF">CBYS24578_00002165</name>
</gene>
<dbReference type="InterPro" id="IPR012337">
    <property type="entry name" value="RNaseH-like_sf"/>
</dbReference>
<dbReference type="SMART" id="SM01163">
    <property type="entry name" value="DUF1785"/>
    <property type="match status" value="1"/>
</dbReference>
<dbReference type="InterPro" id="IPR014811">
    <property type="entry name" value="ArgoL1"/>
</dbReference>
<dbReference type="Proteomes" id="UP000754883">
    <property type="component" value="Unassembled WGS sequence"/>
</dbReference>
<dbReference type="PANTHER" id="PTHR22891">
    <property type="entry name" value="EUKARYOTIC TRANSLATION INITIATION FACTOR 2C"/>
    <property type="match status" value="1"/>
</dbReference>
<dbReference type="Gene3D" id="3.40.50.2300">
    <property type="match status" value="1"/>
</dbReference>
<reference evidence="3" key="1">
    <citation type="submission" date="2021-10" db="EMBL/GenBank/DDBJ databases">
        <authorList>
            <person name="Piombo E."/>
        </authorList>
    </citation>
    <scope>NUCLEOTIDE SEQUENCE</scope>
</reference>
<dbReference type="InterPro" id="IPR045246">
    <property type="entry name" value="Piwi_ago-like"/>
</dbReference>
<dbReference type="Pfam" id="PF02171">
    <property type="entry name" value="Piwi"/>
    <property type="match status" value="1"/>
</dbReference>
<dbReference type="InterPro" id="IPR032472">
    <property type="entry name" value="ArgoL2"/>
</dbReference>
<dbReference type="SUPFAM" id="SSF53098">
    <property type="entry name" value="Ribonuclease H-like"/>
    <property type="match status" value="1"/>
</dbReference>
<dbReference type="InterPro" id="IPR036397">
    <property type="entry name" value="RNaseH_sf"/>
</dbReference>
<dbReference type="Pfam" id="PF02170">
    <property type="entry name" value="PAZ"/>
    <property type="match status" value="1"/>
</dbReference>
<dbReference type="Pfam" id="PF16486">
    <property type="entry name" value="ArgoN"/>
    <property type="match status" value="1"/>
</dbReference>
<dbReference type="InterPro" id="IPR032474">
    <property type="entry name" value="Argonaute_N"/>
</dbReference>
<dbReference type="SMART" id="SM00950">
    <property type="entry name" value="Piwi"/>
    <property type="match status" value="1"/>
</dbReference>
<dbReference type="CDD" id="cd04657">
    <property type="entry name" value="Piwi_ago-like"/>
    <property type="match status" value="1"/>
</dbReference>
<feature type="region of interest" description="Disordered" evidence="1">
    <location>
        <begin position="94"/>
        <end position="121"/>
    </location>
</feature>
<evidence type="ECO:0000313" key="3">
    <source>
        <dbReference type="EMBL" id="CAG9998887.1"/>
    </source>
</evidence>
<evidence type="ECO:0000256" key="1">
    <source>
        <dbReference type="SAM" id="MobiDB-lite"/>
    </source>
</evidence>
<dbReference type="GO" id="GO:0003723">
    <property type="term" value="F:RNA binding"/>
    <property type="evidence" value="ECO:0007669"/>
    <property type="project" value="InterPro"/>
</dbReference>
<sequence>MDLGRAEKDTEHEKLENMRLGMLHSFNADDLSSQMQETTLGSESKALQSQLPTQAFPLRPAFGDKGNPVLLWANYYTMTVKASSLWKYPIKVEERSKKQTKDEGSSKQPKSKGPGAGTAREVKGRKLHLVMEQVYKFFSAQTLVATEFKSQLLASQQLELETNPMLVTLPTEDDSGNEDEFVVSILKPTEIRIGDLLEYMLTQKSKPYQFSFPPFPECVDALNMILGTQPRASPQQITAVGSSRFFPFGDGFEQEKAGIPLAGQGRGRPLEALRGFFQSVRVSTGRLLLNVNVTCGVFRASGSMTGIFRQFNADGITENNADRRYRSVLTNLTKTLSKARVKVTFMVGNGKKVERTKAIHNLVMAHEVRRSKDKNSPRVADGFYFAGPKQVSFYIEEDGKGRYVTVADHFKNKYGMTLGDYPLLNLGSPVKPVFFPAEVITMIPGQTIKTRLMQDETTKMLSLACQRPDVNATAILTAGRATLGLDNEVLSQWGMRINNKLLVVQGRELQVPRIKYLSLEKKPTFMTPQKGSWNFKDRLVSRGAIIPKWSVLQIKLYSQAQMLNDQDIKTFENNLRNAGISLQRPVQCPFPEFSAHDIHGPRIEEAFEWAKQQGVRFFLVVFSGRADTSVYGRVKILGDCLYGIHTSCVLSENVLRKGQSYAANVALKWNLKAGGANHVLADNIQLLSEKTMVVGYDVTHPTNMPVTEKNRPPSLVGMVASIAPDLAQWPATVWEQSTRQEMLDDTLVEAFQSRLELWRKHNKILPQRIIIFRDGVSEGQFEQVLEQELPKMRSACQKLYKKDQHPKITIIVSVKRHHTRFYPAQPENTDQSTGNIKPGTVVDRGVTQTRFWDFYLTAHSALKGTARPAHYTVLLDEIFRDKYKDQAANNLEKLTHELCYLFGRATKAVSICPPAYYADIVCERARYHRPNYDLSDTESVSSGSTRGQAIEIHPNLRDTMYYL</sequence>
<evidence type="ECO:0000259" key="2">
    <source>
        <dbReference type="PROSITE" id="PS50822"/>
    </source>
</evidence>
<dbReference type="InterPro" id="IPR036085">
    <property type="entry name" value="PAZ_dom_sf"/>
</dbReference>
<dbReference type="AlphaFoldDB" id="A0A9N9UPT6"/>
<feature type="domain" description="Piwi" evidence="2">
    <location>
        <begin position="617"/>
        <end position="930"/>
    </location>
</feature>
<dbReference type="Gene3D" id="2.170.260.10">
    <property type="entry name" value="paz domain"/>
    <property type="match status" value="1"/>
</dbReference>
<dbReference type="EMBL" id="CABFNO020001553">
    <property type="protein sequence ID" value="CAG9998887.1"/>
    <property type="molecule type" value="Genomic_DNA"/>
</dbReference>
<comment type="caution">
    <text evidence="3">The sequence shown here is derived from an EMBL/GenBank/DDBJ whole genome shotgun (WGS) entry which is preliminary data.</text>
</comment>
<keyword evidence="4" id="KW-1185">Reference proteome</keyword>
<dbReference type="Pfam" id="PF16488">
    <property type="entry name" value="ArgoL2"/>
    <property type="match status" value="1"/>
</dbReference>